<dbReference type="InterPro" id="IPR011145">
    <property type="entry name" value="Scavenger_mRNA_decap_enz_N"/>
</dbReference>
<dbReference type="GO" id="GO:0000932">
    <property type="term" value="C:P-body"/>
    <property type="evidence" value="ECO:0007669"/>
    <property type="project" value="TreeGrafter"/>
</dbReference>
<sequence>MADTPDTDKLAPEALITKFQVSKLLKQDQNGRRIALLGTIDNTQGILIAERAAFATESLAVLQAFHAAISRIDNLGDNDIYRWYLASSSGNTTDPTPAEAAAQRHQDLKLNLIWPCTAQHIKKYSDQQLRMVTETAQIYRTHVRPYMQAKREEGRLNWVFNILEGRTEQEDVIMRDEGHGPEDGFLMLPDLNWDRKSMGSLHLLALVQRRDIWSLRDLKKSFVPWLKYLRDRVLEATVSMYPLEEDQIKLYVHCELLFAIELRCVVLYWGFSLTLDLADQPTYYHFHIHVVNVMLEAGATQATGKAFGLENLISQLESMSGDGDASLADVDLTYFLGEASELWTEIFEPLKQGKQPSQ</sequence>
<dbReference type="Gene3D" id="3.30.200.40">
    <property type="entry name" value="Scavenger mRNA decapping enzyme, N-terminal domain"/>
    <property type="match status" value="1"/>
</dbReference>
<dbReference type="SUPFAM" id="SSF54197">
    <property type="entry name" value="HIT-like"/>
    <property type="match status" value="2"/>
</dbReference>
<dbReference type="EMBL" id="CAJVRC010000872">
    <property type="protein sequence ID" value="CAG8901579.1"/>
    <property type="molecule type" value="Genomic_DNA"/>
</dbReference>
<evidence type="ECO:0000313" key="3">
    <source>
        <dbReference type="EMBL" id="CAG8901579.1"/>
    </source>
</evidence>
<evidence type="ECO:0000256" key="1">
    <source>
        <dbReference type="ARBA" id="ARBA00010208"/>
    </source>
</evidence>
<dbReference type="GO" id="GO:0005634">
    <property type="term" value="C:nucleus"/>
    <property type="evidence" value="ECO:0007669"/>
    <property type="project" value="TreeGrafter"/>
</dbReference>
<keyword evidence="4" id="KW-1185">Reference proteome</keyword>
<dbReference type="AlphaFoldDB" id="A0A9W4KJP9"/>
<evidence type="ECO:0000256" key="2">
    <source>
        <dbReference type="PIRSR" id="PIRSR028973-1"/>
    </source>
</evidence>
<dbReference type="GO" id="GO:0016787">
    <property type="term" value="F:hydrolase activity"/>
    <property type="evidence" value="ECO:0007669"/>
    <property type="project" value="InterPro"/>
</dbReference>
<dbReference type="GO" id="GO:0000290">
    <property type="term" value="P:deadenylation-dependent decapping of nuclear-transcribed mRNA"/>
    <property type="evidence" value="ECO:0007669"/>
    <property type="project" value="InterPro"/>
</dbReference>
<evidence type="ECO:0000313" key="4">
    <source>
        <dbReference type="Proteomes" id="UP001154252"/>
    </source>
</evidence>
<comment type="similarity">
    <text evidence="1">Belongs to the HIT family.</text>
</comment>
<proteinExistence type="inferred from homology"/>
<feature type="active site" description="Nucleophile" evidence="2">
    <location>
        <position position="287"/>
    </location>
</feature>
<dbReference type="PIRSF" id="PIRSF028973">
    <property type="entry name" value="Scavenger_mRNA_decap_enz"/>
    <property type="match status" value="1"/>
</dbReference>
<dbReference type="Pfam" id="PF05652">
    <property type="entry name" value="DcpS"/>
    <property type="match status" value="1"/>
</dbReference>
<dbReference type="Gene3D" id="3.30.428.10">
    <property type="entry name" value="HIT-like"/>
    <property type="match status" value="2"/>
</dbReference>
<dbReference type="OrthoDB" id="10264956at2759"/>
<dbReference type="GO" id="GO:0000340">
    <property type="term" value="F:RNA 7-methylguanosine cap binding"/>
    <property type="evidence" value="ECO:0007669"/>
    <property type="project" value="TreeGrafter"/>
</dbReference>
<reference evidence="3" key="1">
    <citation type="submission" date="2021-07" db="EMBL/GenBank/DDBJ databases">
        <authorList>
            <person name="Branca A.L. A."/>
        </authorList>
    </citation>
    <scope>NUCLEOTIDE SEQUENCE</scope>
</reference>
<dbReference type="SUPFAM" id="SSF102860">
    <property type="entry name" value="mRNA decapping enzyme DcpS N-terminal domain"/>
    <property type="match status" value="1"/>
</dbReference>
<dbReference type="InterPro" id="IPR036265">
    <property type="entry name" value="HIT-like_sf"/>
</dbReference>
<dbReference type="InterPro" id="IPR008594">
    <property type="entry name" value="DcpS/DCS2"/>
</dbReference>
<accession>A0A9W4KJP9</accession>
<organism evidence="3 4">
    <name type="scientific">Penicillium egyptiacum</name>
    <dbReference type="NCBI Taxonomy" id="1303716"/>
    <lineage>
        <taxon>Eukaryota</taxon>
        <taxon>Fungi</taxon>
        <taxon>Dikarya</taxon>
        <taxon>Ascomycota</taxon>
        <taxon>Pezizomycotina</taxon>
        <taxon>Eurotiomycetes</taxon>
        <taxon>Eurotiomycetidae</taxon>
        <taxon>Eurotiales</taxon>
        <taxon>Aspergillaceae</taxon>
        <taxon>Penicillium</taxon>
    </lineage>
</organism>
<dbReference type="Pfam" id="PF11969">
    <property type="entry name" value="DcpS_C"/>
    <property type="match status" value="1"/>
</dbReference>
<comment type="caution">
    <text evidence="3">The sequence shown here is derived from an EMBL/GenBank/DDBJ whole genome shotgun (WGS) entry which is preliminary data.</text>
</comment>
<gene>
    <name evidence="3" type="ORF">PEGY_LOCUS6501</name>
</gene>
<dbReference type="PANTHER" id="PTHR12978">
    <property type="entry name" value="HISTIDINE TRIAD HIT PROTEIN MEMBER"/>
    <property type="match status" value="1"/>
</dbReference>
<dbReference type="PANTHER" id="PTHR12978:SF0">
    <property type="entry name" value="M7GPPPX DIPHOSPHATASE"/>
    <property type="match status" value="1"/>
</dbReference>
<name>A0A9W4KJP9_9EURO</name>
<protein>
    <submittedName>
        <fullName evidence="3">Uncharacterized protein</fullName>
    </submittedName>
</protein>
<dbReference type="Proteomes" id="UP001154252">
    <property type="component" value="Unassembled WGS sequence"/>
</dbReference>